<dbReference type="AlphaFoldDB" id="A0AA38TN02"/>
<dbReference type="GO" id="GO:0046983">
    <property type="term" value="F:protein dimerization activity"/>
    <property type="evidence" value="ECO:0007669"/>
    <property type="project" value="InterPro"/>
</dbReference>
<dbReference type="InterPro" id="IPR008906">
    <property type="entry name" value="HATC_C_dom"/>
</dbReference>
<organism evidence="7 8">
    <name type="scientific">Centaurea solstitialis</name>
    <name type="common">yellow star-thistle</name>
    <dbReference type="NCBI Taxonomy" id="347529"/>
    <lineage>
        <taxon>Eukaryota</taxon>
        <taxon>Viridiplantae</taxon>
        <taxon>Streptophyta</taxon>
        <taxon>Embryophyta</taxon>
        <taxon>Tracheophyta</taxon>
        <taxon>Spermatophyta</taxon>
        <taxon>Magnoliopsida</taxon>
        <taxon>eudicotyledons</taxon>
        <taxon>Gunneridae</taxon>
        <taxon>Pentapetalae</taxon>
        <taxon>asterids</taxon>
        <taxon>campanulids</taxon>
        <taxon>Asterales</taxon>
        <taxon>Asteraceae</taxon>
        <taxon>Carduoideae</taxon>
        <taxon>Cardueae</taxon>
        <taxon>Centaureinae</taxon>
        <taxon>Centaurea</taxon>
    </lineage>
</organism>
<dbReference type="GO" id="GO:0008270">
    <property type="term" value="F:zinc ion binding"/>
    <property type="evidence" value="ECO:0007669"/>
    <property type="project" value="UniProtKB-KW"/>
</dbReference>
<keyword evidence="3" id="KW-0862">Zinc</keyword>
<evidence type="ECO:0000256" key="5">
    <source>
        <dbReference type="SAM" id="MobiDB-lite"/>
    </source>
</evidence>
<dbReference type="Proteomes" id="UP001172457">
    <property type="component" value="Chromosome 3"/>
</dbReference>
<keyword evidence="1" id="KW-0479">Metal-binding</keyword>
<reference evidence="7" key="1">
    <citation type="submission" date="2023-03" db="EMBL/GenBank/DDBJ databases">
        <title>Chromosome-scale reference genome and RAD-based genetic map of yellow starthistle (Centaurea solstitialis) reveal putative structural variation and QTLs associated with invader traits.</title>
        <authorList>
            <person name="Reatini B."/>
            <person name="Cang F.A."/>
            <person name="Jiang Q."/>
            <person name="Mckibben M.T.W."/>
            <person name="Barker M.S."/>
            <person name="Rieseberg L.H."/>
            <person name="Dlugosch K.M."/>
        </authorList>
    </citation>
    <scope>NUCLEOTIDE SEQUENCE</scope>
    <source>
        <strain evidence="7">CAN-66</strain>
        <tissue evidence="7">Leaf</tissue>
    </source>
</reference>
<evidence type="ECO:0000256" key="3">
    <source>
        <dbReference type="ARBA" id="ARBA00022833"/>
    </source>
</evidence>
<sequence>MLKADTENRPKAIRKGQRPIRGKAKGRFGERPKADSGKPCPGFSSLRRSNLEIRFQASQIRSTLLELCKSCDDAKTKSETESLVSAIENFEFLLGMLIWYDILFAINMVSKKFQFKSICINATMEQFEGVMKYFEKYRIEGYASSMNTPKEIACEMNIDPTFLIKLRVMRKKQFDESNHGDEMQALEEENFRINYFLTIVDMAISLLNSRFEQLKIFESIFGFLFDLDKLKSLDENELMKCGVNFGDTFSYNNMSNVNVDDFYSKLKVLQVTLPSKSMPAIEILDFVNVADCYPNVSVAYRIMLTVHVTVASAERSFSKLKLLKTYLRSSMSQERNGLALCWSQIRLKLILTTKYSSIDCSGIMASTLEDDNQHHYSIDDSHDDDIHDDDDESVLSGDVDIETEDIKDHVDEVTSENDPEVGVNEVEQPVMNVVFPIHDPTQKWKHMKPRLWEKYEIPGQLSYAIGRDANYQVYPIAWAMVSVENKETWKWFLSLLQSDIEMIDGVGLTLISDQHKGLIEPVKEILPYAEHRQCARHLHDDYLFSLNVSCKTWTIIPSGGHVFEVRKMNDAYSVDLKKEACVCRLWQLFGIPCAHALAVMENLNAKLDEFISHWFRKEKLQATYQFSIQPILGRKQCEPTPHIKPLPPKDRKMPSRPSVKRKKHPSKNDDNPSKRKKKSIGGEGREMTFKPRGRPRINIHLPASVRPRGGEGGRGRGGGRTTFVGVSYIYGEAMIHGIDGVVRSAWPPEVVPTGNQGNEVGVYDRNQVGVHDHDQMALRDDEVVES</sequence>
<keyword evidence="2 4" id="KW-0863">Zinc-finger</keyword>
<comment type="caution">
    <text evidence="7">The sequence shown here is derived from an EMBL/GenBank/DDBJ whole genome shotgun (WGS) entry which is preliminary data.</text>
</comment>
<dbReference type="PANTHER" id="PTHR31973:SF187">
    <property type="entry name" value="MUTATOR TRANSPOSASE MUDRA PROTEIN"/>
    <property type="match status" value="1"/>
</dbReference>
<feature type="domain" description="SWIM-type" evidence="6">
    <location>
        <begin position="572"/>
        <end position="604"/>
    </location>
</feature>
<gene>
    <name evidence="7" type="ORF">OSB04_011670</name>
</gene>
<feature type="compositionally biased region" description="Basic and acidic residues" evidence="5">
    <location>
        <begin position="1"/>
        <end position="10"/>
    </location>
</feature>
<dbReference type="PANTHER" id="PTHR31973">
    <property type="entry name" value="POLYPROTEIN, PUTATIVE-RELATED"/>
    <property type="match status" value="1"/>
</dbReference>
<feature type="region of interest" description="Disordered" evidence="5">
    <location>
        <begin position="636"/>
        <end position="720"/>
    </location>
</feature>
<keyword evidence="8" id="KW-1185">Reference proteome</keyword>
<dbReference type="SMART" id="SM00575">
    <property type="entry name" value="ZnF_PMZ"/>
    <property type="match status" value="1"/>
</dbReference>
<dbReference type="InterPro" id="IPR018289">
    <property type="entry name" value="MULE_transposase_dom"/>
</dbReference>
<dbReference type="InterPro" id="IPR006564">
    <property type="entry name" value="Znf_PMZ"/>
</dbReference>
<evidence type="ECO:0000313" key="8">
    <source>
        <dbReference type="Proteomes" id="UP001172457"/>
    </source>
</evidence>
<evidence type="ECO:0000313" key="7">
    <source>
        <dbReference type="EMBL" id="KAJ9557056.1"/>
    </source>
</evidence>
<dbReference type="Pfam" id="PF05699">
    <property type="entry name" value="Dimer_Tnp_hAT"/>
    <property type="match status" value="1"/>
</dbReference>
<proteinExistence type="predicted"/>
<evidence type="ECO:0000259" key="6">
    <source>
        <dbReference type="PROSITE" id="PS50966"/>
    </source>
</evidence>
<evidence type="ECO:0000256" key="2">
    <source>
        <dbReference type="ARBA" id="ARBA00022771"/>
    </source>
</evidence>
<accession>A0AA38TN02</accession>
<feature type="region of interest" description="Disordered" evidence="5">
    <location>
        <begin position="1"/>
        <end position="45"/>
    </location>
</feature>
<dbReference type="EMBL" id="JARYMX010000003">
    <property type="protein sequence ID" value="KAJ9557056.1"/>
    <property type="molecule type" value="Genomic_DNA"/>
</dbReference>
<protein>
    <recommendedName>
        <fullName evidence="6">SWIM-type domain-containing protein</fullName>
    </recommendedName>
</protein>
<dbReference type="Pfam" id="PF10551">
    <property type="entry name" value="MULE"/>
    <property type="match status" value="1"/>
</dbReference>
<dbReference type="PROSITE" id="PS50966">
    <property type="entry name" value="ZF_SWIM"/>
    <property type="match status" value="1"/>
</dbReference>
<feature type="compositionally biased region" description="Basic residues" evidence="5">
    <location>
        <begin position="11"/>
        <end position="26"/>
    </location>
</feature>
<dbReference type="Pfam" id="PF04434">
    <property type="entry name" value="SWIM"/>
    <property type="match status" value="1"/>
</dbReference>
<feature type="compositionally biased region" description="Basic and acidic residues" evidence="5">
    <location>
        <begin position="27"/>
        <end position="36"/>
    </location>
</feature>
<name>A0AA38TN02_9ASTR</name>
<evidence type="ECO:0000256" key="4">
    <source>
        <dbReference type="PROSITE-ProRule" id="PRU00325"/>
    </source>
</evidence>
<dbReference type="InterPro" id="IPR007527">
    <property type="entry name" value="Znf_SWIM"/>
</dbReference>
<evidence type="ECO:0000256" key="1">
    <source>
        <dbReference type="ARBA" id="ARBA00022723"/>
    </source>
</evidence>